<dbReference type="AlphaFoldDB" id="A0AA96G977"/>
<name>A0AA96G977_9BACT</name>
<dbReference type="KEGG" id="nall:PP769_12190"/>
<organism evidence="1 2">
    <name type="scientific">Candidatus Nitrospira allomarina</name>
    <dbReference type="NCBI Taxonomy" id="3020900"/>
    <lineage>
        <taxon>Bacteria</taxon>
        <taxon>Pseudomonadati</taxon>
        <taxon>Nitrospirota</taxon>
        <taxon>Nitrospiria</taxon>
        <taxon>Nitrospirales</taxon>
        <taxon>Nitrospiraceae</taxon>
        <taxon>Nitrospira</taxon>
    </lineage>
</organism>
<accession>A0AA96G977</accession>
<evidence type="ECO:0000313" key="1">
    <source>
        <dbReference type="EMBL" id="WNM56737.1"/>
    </source>
</evidence>
<dbReference type="Proteomes" id="UP001302719">
    <property type="component" value="Chromosome"/>
</dbReference>
<gene>
    <name evidence="1" type="ORF">PP769_12190</name>
</gene>
<dbReference type="EMBL" id="CP116967">
    <property type="protein sequence ID" value="WNM56737.1"/>
    <property type="molecule type" value="Genomic_DNA"/>
</dbReference>
<protein>
    <submittedName>
        <fullName evidence="1">Uncharacterized protein</fullName>
    </submittedName>
</protein>
<sequence>MYRCEKCQGTMLLDREVDMESGMSLLVFWCINCGLRKQAERAPIPLIEVS</sequence>
<proteinExistence type="predicted"/>
<evidence type="ECO:0000313" key="2">
    <source>
        <dbReference type="Proteomes" id="UP001302719"/>
    </source>
</evidence>
<reference evidence="1 2" key="1">
    <citation type="submission" date="2023-01" db="EMBL/GenBank/DDBJ databases">
        <title>Cultivation and genomic characterization of new, ubiquitous marine nitrite-oxidizing bacteria from the Nitrospirales.</title>
        <authorList>
            <person name="Mueller A.J."/>
            <person name="Daebeler A."/>
            <person name="Herbold C.W."/>
            <person name="Kirkegaard R.H."/>
            <person name="Daims H."/>
        </authorList>
    </citation>
    <scope>NUCLEOTIDE SEQUENCE [LARGE SCALE GENOMIC DNA]</scope>
    <source>
        <strain evidence="1 2">VA</strain>
    </source>
</reference>
<dbReference type="RefSeq" id="WP_312640453.1">
    <property type="nucleotide sequence ID" value="NZ_CP116967.1"/>
</dbReference>
<keyword evidence="2" id="KW-1185">Reference proteome</keyword>